<dbReference type="Pfam" id="PF04577">
    <property type="entry name" value="Glyco_transf_61"/>
    <property type="match status" value="1"/>
</dbReference>
<keyword evidence="4" id="KW-0812">Transmembrane</keyword>
<name>A0A9D4ZD83_ADICA</name>
<sequence>MIFNIRSQKSQWSSLDGSKRSGCAKRHHRRTWYTRTSTMFVVALLVFLLMSATQFILPTNPPYPDLPQHAPCSDDPQGYVLEDMGICTNTCGKICFPRVHGLCFHHTKVVLCDGQPPLPEHIIQASSGLPSIMRFYMEKPRMKVPVVHKACPGWNSSTLRPTGMNSARWIKGLQMVADLTLMPTGKVGPNPHHEAEKVVPAILFSQLSEFRNSSLYWFANPNDPLMISKWSLGLLDVFSKDLKVEYMPPVGKEEPPVCFEDAILFAGLTNSGYMPNVETHDWFRNRILEHCNVPITKANMPVRDVVIVHRPNSSRNIRNYEAVKNRLEAELQVPVKMAVPGPWSFCNQVKLVAEADIVLTPHGSQNANLLVVRPGSSIFEVFPLLYYIDWYKHYLHAGAVNFYELFGTWPLENGSMPLLMRLQALLYGWKNCFSVRHCMNYGKSREIYVDLDRLESLLETLIGKCRIPVQHSTCSKKST</sequence>
<evidence type="ECO:0000313" key="6">
    <source>
        <dbReference type="EMBL" id="KAI5069802.1"/>
    </source>
</evidence>
<evidence type="ECO:0000259" key="5">
    <source>
        <dbReference type="Pfam" id="PF04577"/>
    </source>
</evidence>
<keyword evidence="7" id="KW-1185">Reference proteome</keyword>
<evidence type="ECO:0000256" key="2">
    <source>
        <dbReference type="ARBA" id="ARBA00022679"/>
    </source>
</evidence>
<evidence type="ECO:0000256" key="1">
    <source>
        <dbReference type="ARBA" id="ARBA00022676"/>
    </source>
</evidence>
<dbReference type="Proteomes" id="UP000886520">
    <property type="component" value="Chromosome 15"/>
</dbReference>
<reference evidence="6" key="1">
    <citation type="submission" date="2021-01" db="EMBL/GenBank/DDBJ databases">
        <title>Adiantum capillus-veneris genome.</title>
        <authorList>
            <person name="Fang Y."/>
            <person name="Liao Q."/>
        </authorList>
    </citation>
    <scope>NUCLEOTIDE SEQUENCE</scope>
    <source>
        <strain evidence="6">H3</strain>
        <tissue evidence="6">Leaf</tissue>
    </source>
</reference>
<keyword evidence="4" id="KW-1133">Transmembrane helix</keyword>
<feature type="transmembrane region" description="Helical" evidence="4">
    <location>
        <begin position="36"/>
        <end position="57"/>
    </location>
</feature>
<dbReference type="EMBL" id="JABFUD020000015">
    <property type="protein sequence ID" value="KAI5069802.1"/>
    <property type="molecule type" value="Genomic_DNA"/>
</dbReference>
<protein>
    <recommendedName>
        <fullName evidence="5">Glycosyltransferase 61 catalytic domain-containing protein</fullName>
    </recommendedName>
</protein>
<keyword evidence="4" id="KW-0472">Membrane</keyword>
<dbReference type="AlphaFoldDB" id="A0A9D4ZD83"/>
<proteinExistence type="predicted"/>
<dbReference type="PANTHER" id="PTHR20961">
    <property type="entry name" value="GLYCOSYLTRANSFERASE"/>
    <property type="match status" value="1"/>
</dbReference>
<keyword evidence="2" id="KW-0808">Transferase</keyword>
<keyword evidence="3" id="KW-0325">Glycoprotein</keyword>
<dbReference type="GO" id="GO:0016763">
    <property type="term" value="F:pentosyltransferase activity"/>
    <property type="evidence" value="ECO:0007669"/>
    <property type="project" value="UniProtKB-ARBA"/>
</dbReference>
<dbReference type="PANTHER" id="PTHR20961:SF140">
    <property type="entry name" value="GLYCOSYLTRANSFERASE"/>
    <property type="match status" value="1"/>
</dbReference>
<dbReference type="OrthoDB" id="529273at2759"/>
<dbReference type="GO" id="GO:0005794">
    <property type="term" value="C:Golgi apparatus"/>
    <property type="evidence" value="ECO:0007669"/>
    <property type="project" value="UniProtKB-ARBA"/>
</dbReference>
<gene>
    <name evidence="6" type="ORF">GOP47_0016103</name>
</gene>
<keyword evidence="1" id="KW-0328">Glycosyltransferase</keyword>
<evidence type="ECO:0000313" key="7">
    <source>
        <dbReference type="Proteomes" id="UP000886520"/>
    </source>
</evidence>
<evidence type="ECO:0000256" key="3">
    <source>
        <dbReference type="ARBA" id="ARBA00023180"/>
    </source>
</evidence>
<dbReference type="InterPro" id="IPR007657">
    <property type="entry name" value="Glycosyltransferase_61"/>
</dbReference>
<dbReference type="InterPro" id="IPR049625">
    <property type="entry name" value="Glyco_transf_61_cat"/>
</dbReference>
<feature type="domain" description="Glycosyltransferase 61 catalytic" evidence="5">
    <location>
        <begin position="243"/>
        <end position="378"/>
    </location>
</feature>
<accession>A0A9D4ZD83</accession>
<evidence type="ECO:0000256" key="4">
    <source>
        <dbReference type="SAM" id="Phobius"/>
    </source>
</evidence>
<comment type="caution">
    <text evidence="6">The sequence shown here is derived from an EMBL/GenBank/DDBJ whole genome shotgun (WGS) entry which is preliminary data.</text>
</comment>
<organism evidence="6 7">
    <name type="scientific">Adiantum capillus-veneris</name>
    <name type="common">Maidenhair fern</name>
    <dbReference type="NCBI Taxonomy" id="13818"/>
    <lineage>
        <taxon>Eukaryota</taxon>
        <taxon>Viridiplantae</taxon>
        <taxon>Streptophyta</taxon>
        <taxon>Embryophyta</taxon>
        <taxon>Tracheophyta</taxon>
        <taxon>Polypodiopsida</taxon>
        <taxon>Polypodiidae</taxon>
        <taxon>Polypodiales</taxon>
        <taxon>Pteridineae</taxon>
        <taxon>Pteridaceae</taxon>
        <taxon>Vittarioideae</taxon>
        <taxon>Adiantum</taxon>
    </lineage>
</organism>